<dbReference type="EMBL" id="UGHS01000004">
    <property type="protein sequence ID" value="STO93873.1"/>
    <property type="molecule type" value="Genomic_DNA"/>
</dbReference>
<feature type="domain" description="Trimeric autotransporter adhesin YadA-like stalk" evidence="13">
    <location>
        <begin position="215"/>
        <end position="250"/>
    </location>
</feature>
<dbReference type="Proteomes" id="UP000255264">
    <property type="component" value="Unassembled WGS sequence"/>
</dbReference>
<dbReference type="OrthoDB" id="5691097at2"/>
<evidence type="ECO:0000259" key="12">
    <source>
        <dbReference type="Pfam" id="PF03895"/>
    </source>
</evidence>
<dbReference type="InterPro" id="IPR045584">
    <property type="entry name" value="Pilin-like"/>
</dbReference>
<dbReference type="GO" id="GO:0009279">
    <property type="term" value="C:cell outer membrane"/>
    <property type="evidence" value="ECO:0007669"/>
    <property type="project" value="UniProtKB-SubCell"/>
</dbReference>
<evidence type="ECO:0000256" key="6">
    <source>
        <dbReference type="ARBA" id="ARBA00022692"/>
    </source>
</evidence>
<keyword evidence="5" id="KW-1134">Transmembrane beta strand</keyword>
<sequence length="344" mass="37403">MKIAIKNKSVTVYTSSVVLAFLTLSAHADNNRVADNIDQGTTINEETRVTGYSNYMASTEPTPITTVSVYATDNKHQIVNITPETSPNTIRAYPPYTVANLISNSVNTSNNHIITEIYAEDDNVNISYDVEHNYGISLKKDLTYLNSITLTADSGDTTAISNNGMTIKYYDNDNSTEYTTVYDAKGVIIKTNDGDADNEEIVSLTIDGLNNGHKRIINVKKGVDSTDAVNVKQLNDNITSVKTEINRHIADTDKRIDRLDHDIRKNRKYADAGTASVAAMTNIPQVFLAGASGLGVGLGHKHGQTAIAVGYSSASDNAKHIIKLSSSLDSQRDVTVGAGYLYQW</sequence>
<dbReference type="InterPro" id="IPR005594">
    <property type="entry name" value="YadA_C"/>
</dbReference>
<feature type="signal peptide" evidence="11">
    <location>
        <begin position="1"/>
        <end position="28"/>
    </location>
</feature>
<keyword evidence="4" id="KW-0813">Transport</keyword>
<dbReference type="Gene3D" id="3.30.1300.30">
    <property type="entry name" value="GSPII I/J protein-like"/>
    <property type="match status" value="1"/>
</dbReference>
<organism evidence="14 15">
    <name type="scientific">Haemophilus pittmaniae</name>
    <dbReference type="NCBI Taxonomy" id="249188"/>
    <lineage>
        <taxon>Bacteria</taxon>
        <taxon>Pseudomonadati</taxon>
        <taxon>Pseudomonadota</taxon>
        <taxon>Gammaproteobacteria</taxon>
        <taxon>Pasteurellales</taxon>
        <taxon>Pasteurellaceae</taxon>
        <taxon>Haemophilus</taxon>
    </lineage>
</organism>
<comment type="similarity">
    <text evidence="3">Belongs to the autotransporter-2 (AT-2) (TC 1.B.40) family.</text>
</comment>
<keyword evidence="10" id="KW-0998">Cell outer membrane</keyword>
<gene>
    <name evidence="14" type="primary">baaA2</name>
    <name evidence="14" type="ORF">NCTC13335_01788</name>
</gene>
<evidence type="ECO:0000256" key="11">
    <source>
        <dbReference type="SAM" id="SignalP"/>
    </source>
</evidence>
<dbReference type="Pfam" id="PF05662">
    <property type="entry name" value="YadA_stalk"/>
    <property type="match status" value="1"/>
</dbReference>
<dbReference type="AlphaFoldDB" id="A0A377J0D1"/>
<keyword evidence="9" id="KW-0472">Membrane</keyword>
<feature type="domain" description="Trimeric autotransporter adhesin YadA-like C-terminal membrane anchor" evidence="12">
    <location>
        <begin position="284"/>
        <end position="344"/>
    </location>
</feature>
<dbReference type="GO" id="GO:0015031">
    <property type="term" value="P:protein transport"/>
    <property type="evidence" value="ECO:0007669"/>
    <property type="project" value="UniProtKB-KW"/>
</dbReference>
<dbReference type="RefSeq" id="WP_115003463.1">
    <property type="nucleotide sequence ID" value="NZ_UGHS01000004.1"/>
</dbReference>
<evidence type="ECO:0000256" key="10">
    <source>
        <dbReference type="ARBA" id="ARBA00023237"/>
    </source>
</evidence>
<dbReference type="Gene3D" id="2.150.10.10">
    <property type="entry name" value="Serralysin-like metalloprotease, C-terminal"/>
    <property type="match status" value="1"/>
</dbReference>
<dbReference type="GO" id="GO:0009986">
    <property type="term" value="C:cell surface"/>
    <property type="evidence" value="ECO:0007669"/>
    <property type="project" value="UniProtKB-SubCell"/>
</dbReference>
<evidence type="ECO:0000256" key="5">
    <source>
        <dbReference type="ARBA" id="ARBA00022452"/>
    </source>
</evidence>
<accession>A0A377J0D1</accession>
<keyword evidence="15" id="KW-1185">Reference proteome</keyword>
<protein>
    <submittedName>
        <fullName evidence="14">Trimeric autotransporter adhesin</fullName>
    </submittedName>
</protein>
<keyword evidence="7 11" id="KW-0732">Signal</keyword>
<evidence type="ECO:0000256" key="3">
    <source>
        <dbReference type="ARBA" id="ARBA00005848"/>
    </source>
</evidence>
<name>A0A377J0D1_9PAST</name>
<evidence type="ECO:0000256" key="2">
    <source>
        <dbReference type="ARBA" id="ARBA00004442"/>
    </source>
</evidence>
<evidence type="ECO:0000256" key="4">
    <source>
        <dbReference type="ARBA" id="ARBA00022448"/>
    </source>
</evidence>
<dbReference type="Pfam" id="PF03895">
    <property type="entry name" value="YadA_anchor"/>
    <property type="match status" value="1"/>
</dbReference>
<proteinExistence type="inferred from homology"/>
<keyword evidence="6" id="KW-0812">Transmembrane</keyword>
<dbReference type="InterPro" id="IPR008635">
    <property type="entry name" value="Coiled_stalk_dom"/>
</dbReference>
<keyword evidence="8" id="KW-0653">Protein transport</keyword>
<evidence type="ECO:0000313" key="14">
    <source>
        <dbReference type="EMBL" id="STO93873.1"/>
    </source>
</evidence>
<evidence type="ECO:0000256" key="8">
    <source>
        <dbReference type="ARBA" id="ARBA00022927"/>
    </source>
</evidence>
<evidence type="ECO:0000313" key="15">
    <source>
        <dbReference type="Proteomes" id="UP000255264"/>
    </source>
</evidence>
<dbReference type="SUPFAM" id="SSF54523">
    <property type="entry name" value="Pili subunits"/>
    <property type="match status" value="1"/>
</dbReference>
<dbReference type="InterPro" id="IPR011049">
    <property type="entry name" value="Serralysin-like_metalloprot_C"/>
</dbReference>
<feature type="chain" id="PRO_5016986473" evidence="11">
    <location>
        <begin position="29"/>
        <end position="344"/>
    </location>
</feature>
<evidence type="ECO:0000256" key="1">
    <source>
        <dbReference type="ARBA" id="ARBA00004241"/>
    </source>
</evidence>
<dbReference type="SUPFAM" id="SSF101967">
    <property type="entry name" value="Adhesin YadA, collagen-binding domain"/>
    <property type="match status" value="1"/>
</dbReference>
<comment type="subcellular location">
    <subcellularLocation>
        <location evidence="2">Cell outer membrane</location>
    </subcellularLocation>
    <subcellularLocation>
        <location evidence="1">Cell surface</location>
    </subcellularLocation>
</comment>
<reference evidence="14 15" key="1">
    <citation type="submission" date="2018-06" db="EMBL/GenBank/DDBJ databases">
        <authorList>
            <consortium name="Pathogen Informatics"/>
            <person name="Doyle S."/>
        </authorList>
    </citation>
    <scope>NUCLEOTIDE SEQUENCE [LARGE SCALE GENOMIC DNA]</scope>
    <source>
        <strain evidence="14 15">NCTC13335</strain>
    </source>
</reference>
<evidence type="ECO:0000256" key="9">
    <source>
        <dbReference type="ARBA" id="ARBA00023136"/>
    </source>
</evidence>
<evidence type="ECO:0000259" key="13">
    <source>
        <dbReference type="Pfam" id="PF05662"/>
    </source>
</evidence>
<evidence type="ECO:0000256" key="7">
    <source>
        <dbReference type="ARBA" id="ARBA00022729"/>
    </source>
</evidence>